<reference evidence="1" key="1">
    <citation type="submission" date="2012-02" db="EMBL/GenBank/DDBJ databases">
        <title>The complete genome of Solitalea canadensis DSM 3403.</title>
        <authorList>
            <consortium name="US DOE Joint Genome Institute (JGI-PGF)"/>
            <person name="Lucas S."/>
            <person name="Copeland A."/>
            <person name="Lapidus A."/>
            <person name="Glavina del Rio T."/>
            <person name="Dalin E."/>
            <person name="Tice H."/>
            <person name="Bruce D."/>
            <person name="Goodwin L."/>
            <person name="Pitluck S."/>
            <person name="Peters L."/>
            <person name="Ovchinnikova G."/>
            <person name="Lu M."/>
            <person name="Kyrpides N."/>
            <person name="Mavromatis K."/>
            <person name="Ivanova N."/>
            <person name="Brettin T."/>
            <person name="Detter J.C."/>
            <person name="Han C."/>
            <person name="Larimer F."/>
            <person name="Land M."/>
            <person name="Hauser L."/>
            <person name="Markowitz V."/>
            <person name="Cheng J.-F."/>
            <person name="Hugenholtz P."/>
            <person name="Woyke T."/>
            <person name="Wu D."/>
            <person name="Spring S."/>
            <person name="Schroeder M."/>
            <person name="Kopitz M."/>
            <person name="Brambilla E."/>
            <person name="Klenk H.-P."/>
            <person name="Eisen J.A."/>
        </authorList>
    </citation>
    <scope>NUCLEOTIDE SEQUENCE</scope>
    <source>
        <strain evidence="1">DSM 3403</strain>
    </source>
</reference>
<dbReference type="OrthoDB" id="179386at2"/>
<keyword evidence="2" id="KW-1185">Reference proteome</keyword>
<dbReference type="eggNOG" id="COG1057">
    <property type="taxonomic scope" value="Bacteria"/>
</dbReference>
<dbReference type="Proteomes" id="UP000007590">
    <property type="component" value="Chromosome"/>
</dbReference>
<dbReference type="RefSeq" id="WP_014682362.1">
    <property type="nucleotide sequence ID" value="NC_017770.1"/>
</dbReference>
<dbReference type="HOGENOM" id="CLU_586308_0_0_10"/>
<accession>H8KL57</accession>
<evidence type="ECO:0000313" key="1">
    <source>
        <dbReference type="EMBL" id="AFD09140.1"/>
    </source>
</evidence>
<name>H8KL57_SOLCM</name>
<evidence type="ECO:0000313" key="2">
    <source>
        <dbReference type="Proteomes" id="UP000007590"/>
    </source>
</evidence>
<sequence>MREIFDTKRKALKINLNSAIYGTFAEIGAGQEVARNFFMAGAASGTVAKSMSAYDMAFSDAIYGAEECGRYVTQSRLEKMLEHEYNLLPERLTSEKYKGRTFFAFSNTVTTLNYAKTNESHGWIGLRFQLTPKAEPNEILFHIRLLDSDAGLQQNVLGIIGVNLVYAAFYYHKDPKEMIESLVDNISFGSVEIDMISVKGPDFQHVNNLLLNSYLILKGFSTAAIFGPDGEVYQAKNLLYKKDVIIYRRRFGQKAPIDKEKLASAIEYIKQNESIQDDNLVVLTEITLNNTIQEVDGELNLDEFVKRAEELLARKRTVIISNFSRHNLLAQYVARCKAKRVTILMNIANLVNVFDSSNYGEGYSGQLLDYIGNLFRKNIQVYAFPHYSEKEKAVITTENMPTSPEAKPLFDFLIANRYVVDVKV</sequence>
<dbReference type="AlphaFoldDB" id="H8KL57"/>
<dbReference type="STRING" id="929556.Solca_4150"/>
<dbReference type="KEGG" id="scn:Solca_4150"/>
<dbReference type="EMBL" id="CP003349">
    <property type="protein sequence ID" value="AFD09140.1"/>
    <property type="molecule type" value="Genomic_DNA"/>
</dbReference>
<protein>
    <recommendedName>
        <fullName evidence="3">Nicotinamide mononucleotide adenylyltransferase</fullName>
    </recommendedName>
</protein>
<proteinExistence type="predicted"/>
<evidence type="ECO:0008006" key="3">
    <source>
        <dbReference type="Google" id="ProtNLM"/>
    </source>
</evidence>
<organism evidence="1 2">
    <name type="scientific">Solitalea canadensis (strain ATCC 29591 / DSM 3403 / JCM 21819 / LMG 8368 / NBRC 15130 / NCIMB 12057 / USAM 9D)</name>
    <name type="common">Flexibacter canadensis</name>
    <dbReference type="NCBI Taxonomy" id="929556"/>
    <lineage>
        <taxon>Bacteria</taxon>
        <taxon>Pseudomonadati</taxon>
        <taxon>Bacteroidota</taxon>
        <taxon>Sphingobacteriia</taxon>
        <taxon>Sphingobacteriales</taxon>
        <taxon>Sphingobacteriaceae</taxon>
        <taxon>Solitalea</taxon>
    </lineage>
</organism>
<gene>
    <name evidence="1" type="ordered locus">Solca_4150</name>
</gene>